<dbReference type="Gene3D" id="3.40.50.150">
    <property type="entry name" value="Vaccinia Virus protein VP39"/>
    <property type="match status" value="1"/>
</dbReference>
<evidence type="ECO:0000313" key="2">
    <source>
        <dbReference type="EMBL" id="MPY54595.1"/>
    </source>
</evidence>
<accession>A0A5N8X7N2</accession>
<dbReference type="InterPro" id="IPR001763">
    <property type="entry name" value="Rhodanese-like_dom"/>
</dbReference>
<dbReference type="RefSeq" id="WP_131570719.1">
    <property type="nucleotide sequence ID" value="NZ_VMNX01000293.1"/>
</dbReference>
<keyword evidence="2" id="KW-0489">Methyltransferase</keyword>
<evidence type="ECO:0000313" key="3">
    <source>
        <dbReference type="Proteomes" id="UP000373149"/>
    </source>
</evidence>
<protein>
    <submittedName>
        <fullName evidence="2">Class I SAM-dependent methyltransferase</fullName>
    </submittedName>
</protein>
<reference evidence="2 3" key="1">
    <citation type="submission" date="2019-09" db="EMBL/GenBank/DDBJ databases">
        <authorList>
            <person name="Duangmal K."/>
            <person name="Teo W.F.A."/>
            <person name="Lipun K."/>
        </authorList>
    </citation>
    <scope>NUCLEOTIDE SEQUENCE [LARGE SCALE GENOMIC DNA]</scope>
    <source>
        <strain evidence="2 3">K1PN6</strain>
    </source>
</reference>
<dbReference type="Proteomes" id="UP000373149">
    <property type="component" value="Unassembled WGS sequence"/>
</dbReference>
<dbReference type="EMBL" id="VMNX01000293">
    <property type="protein sequence ID" value="MPY54595.1"/>
    <property type="molecule type" value="Genomic_DNA"/>
</dbReference>
<gene>
    <name evidence="2" type="ORF">FPZ41_40995</name>
</gene>
<proteinExistence type="predicted"/>
<dbReference type="SUPFAM" id="SSF53335">
    <property type="entry name" value="S-adenosyl-L-methionine-dependent methyltransferases"/>
    <property type="match status" value="1"/>
</dbReference>
<comment type="caution">
    <text evidence="2">The sequence shown here is derived from an EMBL/GenBank/DDBJ whole genome shotgun (WGS) entry which is preliminary data.</text>
</comment>
<dbReference type="AlphaFoldDB" id="A0A5N8X7N2"/>
<dbReference type="GO" id="GO:0032259">
    <property type="term" value="P:methylation"/>
    <property type="evidence" value="ECO:0007669"/>
    <property type="project" value="UniProtKB-KW"/>
</dbReference>
<evidence type="ECO:0000259" key="1">
    <source>
        <dbReference type="PROSITE" id="PS50206"/>
    </source>
</evidence>
<organism evidence="2 3">
    <name type="scientific">Streptomyces acidicola</name>
    <dbReference type="NCBI Taxonomy" id="2596892"/>
    <lineage>
        <taxon>Bacteria</taxon>
        <taxon>Bacillati</taxon>
        <taxon>Actinomycetota</taxon>
        <taxon>Actinomycetes</taxon>
        <taxon>Kitasatosporales</taxon>
        <taxon>Streptomycetaceae</taxon>
        <taxon>Streptomyces</taxon>
    </lineage>
</organism>
<dbReference type="Pfam" id="PF13578">
    <property type="entry name" value="Methyltransf_24"/>
    <property type="match status" value="1"/>
</dbReference>
<dbReference type="PROSITE" id="PS50206">
    <property type="entry name" value="RHODANESE_3"/>
    <property type="match status" value="1"/>
</dbReference>
<dbReference type="InterPro" id="IPR029063">
    <property type="entry name" value="SAM-dependent_MTases_sf"/>
</dbReference>
<keyword evidence="3" id="KW-1185">Reference proteome</keyword>
<keyword evidence="2" id="KW-0808">Transferase</keyword>
<name>A0A5N8X7N2_9ACTN</name>
<feature type="domain" description="Rhodanese" evidence="1">
    <location>
        <begin position="13"/>
        <end position="88"/>
    </location>
</feature>
<sequence>MDTQFLRAFYDLASWIRLSPLLNGPYLPFSAWSLRPGALIKLLDDIALGDRKVLVECGSGTSTIVFARYLAQRGHGNVLSLEHDEKWARWVNDQLAQEGLSEVARVVHAPLAEHPAAVKRVEWYEPGTVEDEVGAFTDKHGKIDLLLVDGPPGWEQGRKLARYPAVPALKEHLAPGATVMLDDVNRSEGVEITKRWEDECGLTMQLDPYGTRTAFGNFPA</sequence>
<dbReference type="GO" id="GO:0008168">
    <property type="term" value="F:methyltransferase activity"/>
    <property type="evidence" value="ECO:0007669"/>
    <property type="project" value="UniProtKB-KW"/>
</dbReference>